<comment type="caution">
    <text evidence="1">The sequence shown here is derived from an EMBL/GenBank/DDBJ whole genome shotgun (WGS) entry which is preliminary data.</text>
</comment>
<gene>
    <name evidence="1" type="ORF">GCM10009760_62590</name>
</gene>
<sequence>MPDATPKPLPIPPITPAARKVAGAAAARLLRALLGGESQ</sequence>
<organism evidence="1 2">
    <name type="scientific">Kitasatospora kazusensis</name>
    <dbReference type="NCBI Taxonomy" id="407974"/>
    <lineage>
        <taxon>Bacteria</taxon>
        <taxon>Bacillati</taxon>
        <taxon>Actinomycetota</taxon>
        <taxon>Actinomycetes</taxon>
        <taxon>Kitasatosporales</taxon>
        <taxon>Streptomycetaceae</taxon>
        <taxon>Kitasatospora</taxon>
    </lineage>
</organism>
<evidence type="ECO:0000313" key="1">
    <source>
        <dbReference type="EMBL" id="GAA1500706.1"/>
    </source>
</evidence>
<reference evidence="1 2" key="1">
    <citation type="journal article" date="2019" name="Int. J. Syst. Evol. Microbiol.">
        <title>The Global Catalogue of Microorganisms (GCM) 10K type strain sequencing project: providing services to taxonomists for standard genome sequencing and annotation.</title>
        <authorList>
            <consortium name="The Broad Institute Genomics Platform"/>
            <consortium name="The Broad Institute Genome Sequencing Center for Infectious Disease"/>
            <person name="Wu L."/>
            <person name="Ma J."/>
        </authorList>
    </citation>
    <scope>NUCLEOTIDE SEQUENCE [LARGE SCALE GENOMIC DNA]</scope>
    <source>
        <strain evidence="1 2">JCM 14560</strain>
    </source>
</reference>
<proteinExistence type="predicted"/>
<evidence type="ECO:0000313" key="2">
    <source>
        <dbReference type="Proteomes" id="UP001422759"/>
    </source>
</evidence>
<name>A0ABN1ZLF4_9ACTN</name>
<accession>A0ABN1ZLF4</accession>
<keyword evidence="2" id="KW-1185">Reference proteome</keyword>
<dbReference type="EMBL" id="BAAANT010000074">
    <property type="protein sequence ID" value="GAA1500706.1"/>
    <property type="molecule type" value="Genomic_DNA"/>
</dbReference>
<protein>
    <submittedName>
        <fullName evidence="1">Uncharacterized protein</fullName>
    </submittedName>
</protein>
<dbReference type="Proteomes" id="UP001422759">
    <property type="component" value="Unassembled WGS sequence"/>
</dbReference>